<evidence type="ECO:0000256" key="11">
    <source>
        <dbReference type="ARBA" id="ARBA00023237"/>
    </source>
</evidence>
<evidence type="ECO:0000256" key="7">
    <source>
        <dbReference type="ARBA" id="ARBA00022927"/>
    </source>
</evidence>
<name>A0ABR9BDL6_9RHOO</name>
<dbReference type="Gene3D" id="2.50.20.10">
    <property type="entry name" value="Lipoprotein localisation LolA/LolB/LppX"/>
    <property type="match status" value="1"/>
</dbReference>
<feature type="chain" id="PRO_5045203870" description="Outer-membrane lipoprotein LolB" evidence="14">
    <location>
        <begin position="24"/>
        <end position="192"/>
    </location>
</feature>
<evidence type="ECO:0000256" key="3">
    <source>
        <dbReference type="ARBA" id="ARBA00011245"/>
    </source>
</evidence>
<gene>
    <name evidence="13 15" type="primary">lolB</name>
    <name evidence="15" type="ORF">IFO67_16280</name>
</gene>
<dbReference type="PROSITE" id="PS51257">
    <property type="entry name" value="PROKAR_LIPOPROTEIN"/>
    <property type="match status" value="1"/>
</dbReference>
<dbReference type="CDD" id="cd16326">
    <property type="entry name" value="LolB"/>
    <property type="match status" value="1"/>
</dbReference>
<keyword evidence="5 13" id="KW-0813">Transport</keyword>
<dbReference type="InterPro" id="IPR029046">
    <property type="entry name" value="LolA/LolB/LppX"/>
</dbReference>
<comment type="subcellular location">
    <subcellularLocation>
        <location evidence="1 13">Cell outer membrane</location>
        <topology evidence="1 13">Lipid-anchor</topology>
    </subcellularLocation>
</comment>
<proteinExistence type="inferred from homology"/>
<evidence type="ECO:0000256" key="9">
    <source>
        <dbReference type="ARBA" id="ARBA00023139"/>
    </source>
</evidence>
<dbReference type="InterPro" id="IPR004565">
    <property type="entry name" value="OM_lipoprot_LolB"/>
</dbReference>
<evidence type="ECO:0000313" key="15">
    <source>
        <dbReference type="EMBL" id="MBD8504448.1"/>
    </source>
</evidence>
<dbReference type="Proteomes" id="UP000603602">
    <property type="component" value="Unassembled WGS sequence"/>
</dbReference>
<accession>A0ABR9BDL6</accession>
<comment type="subunit">
    <text evidence="3 13">Monomer.</text>
</comment>
<evidence type="ECO:0000256" key="8">
    <source>
        <dbReference type="ARBA" id="ARBA00023136"/>
    </source>
</evidence>
<comment type="caution">
    <text evidence="15">The sequence shown here is derived from an EMBL/GenBank/DDBJ whole genome shotgun (WGS) entry which is preliminary data.</text>
</comment>
<evidence type="ECO:0000256" key="4">
    <source>
        <dbReference type="ARBA" id="ARBA00016202"/>
    </source>
</evidence>
<dbReference type="HAMAP" id="MF_00233">
    <property type="entry name" value="LolB"/>
    <property type="match status" value="1"/>
</dbReference>
<keyword evidence="12 13" id="KW-0449">Lipoprotein</keyword>
<evidence type="ECO:0000256" key="13">
    <source>
        <dbReference type="HAMAP-Rule" id="MF_00233"/>
    </source>
</evidence>
<reference evidence="16" key="1">
    <citation type="submission" date="2023-07" db="EMBL/GenBank/DDBJ databases">
        <title>Thauera sp. CAU 1555 isolated from sand of Yaerae Beach.</title>
        <authorList>
            <person name="Kim W."/>
        </authorList>
    </citation>
    <scope>NUCLEOTIDE SEQUENCE [LARGE SCALE GENOMIC DNA]</scope>
    <source>
        <strain evidence="16">CAU 1555</strain>
    </source>
</reference>
<keyword evidence="9 13" id="KW-0564">Palmitate</keyword>
<dbReference type="Pfam" id="PF03550">
    <property type="entry name" value="LolB"/>
    <property type="match status" value="1"/>
</dbReference>
<evidence type="ECO:0000256" key="2">
    <source>
        <dbReference type="ARBA" id="ARBA00009696"/>
    </source>
</evidence>
<feature type="signal peptide" evidence="14">
    <location>
        <begin position="1"/>
        <end position="23"/>
    </location>
</feature>
<evidence type="ECO:0000313" key="16">
    <source>
        <dbReference type="Proteomes" id="UP000603602"/>
    </source>
</evidence>
<evidence type="ECO:0000256" key="6">
    <source>
        <dbReference type="ARBA" id="ARBA00022729"/>
    </source>
</evidence>
<dbReference type="NCBIfam" id="TIGR00548">
    <property type="entry name" value="lolB"/>
    <property type="match status" value="1"/>
</dbReference>
<sequence length="192" mass="20504">MSRRQLLATLLGAAVLAAGCATPALSPAPPAARRTALDAFALEGRLSASDGERAASGRLEWRHHDQRDDWTVLSPLGQIVARLERTAAGALLRTADGGRYEAASADELLPRILGVDAPVARLPGWVQAAPGPDAEIRERDAAGRPALVIDAGWRIEYPDYASDEPAAPPRRIDLSRGDARLRLIIDSWTPVP</sequence>
<evidence type="ECO:0000256" key="1">
    <source>
        <dbReference type="ARBA" id="ARBA00004459"/>
    </source>
</evidence>
<keyword evidence="16" id="KW-1185">Reference proteome</keyword>
<comment type="function">
    <text evidence="13">Plays a critical role in the incorporation of lipoproteins in the outer membrane after they are released by the LolA protein.</text>
</comment>
<evidence type="ECO:0000256" key="12">
    <source>
        <dbReference type="ARBA" id="ARBA00023288"/>
    </source>
</evidence>
<keyword evidence="7 13" id="KW-0653">Protein transport</keyword>
<dbReference type="RefSeq" id="WP_187719187.1">
    <property type="nucleotide sequence ID" value="NZ_JACTAH010000002.1"/>
</dbReference>
<dbReference type="SUPFAM" id="SSF89392">
    <property type="entry name" value="Prokaryotic lipoproteins and lipoprotein localization factors"/>
    <property type="match status" value="1"/>
</dbReference>
<organism evidence="15 16">
    <name type="scientific">Thauera sedimentorum</name>
    <dbReference type="NCBI Taxonomy" id="2767595"/>
    <lineage>
        <taxon>Bacteria</taxon>
        <taxon>Pseudomonadati</taxon>
        <taxon>Pseudomonadota</taxon>
        <taxon>Betaproteobacteria</taxon>
        <taxon>Rhodocyclales</taxon>
        <taxon>Zoogloeaceae</taxon>
        <taxon>Thauera</taxon>
    </lineage>
</organism>
<dbReference type="EMBL" id="JACYTO010000002">
    <property type="protein sequence ID" value="MBD8504448.1"/>
    <property type="molecule type" value="Genomic_DNA"/>
</dbReference>
<keyword evidence="11 13" id="KW-0998">Cell outer membrane</keyword>
<keyword evidence="10 13" id="KW-0143">Chaperone</keyword>
<keyword evidence="8 13" id="KW-0472">Membrane</keyword>
<evidence type="ECO:0000256" key="5">
    <source>
        <dbReference type="ARBA" id="ARBA00022448"/>
    </source>
</evidence>
<evidence type="ECO:0000256" key="14">
    <source>
        <dbReference type="SAM" id="SignalP"/>
    </source>
</evidence>
<keyword evidence="6 13" id="KW-0732">Signal</keyword>
<protein>
    <recommendedName>
        <fullName evidence="4 13">Outer-membrane lipoprotein LolB</fullName>
    </recommendedName>
</protein>
<evidence type="ECO:0000256" key="10">
    <source>
        <dbReference type="ARBA" id="ARBA00023186"/>
    </source>
</evidence>
<comment type="similarity">
    <text evidence="2 13">Belongs to the LolB family.</text>
</comment>